<keyword evidence="4" id="KW-0804">Transcription</keyword>
<dbReference type="GO" id="GO:0000981">
    <property type="term" value="F:DNA-binding transcription factor activity, RNA polymerase II-specific"/>
    <property type="evidence" value="ECO:0007669"/>
    <property type="project" value="TreeGrafter"/>
</dbReference>
<reference evidence="9" key="1">
    <citation type="journal article" date="2011" name="Nat. Genet.">
        <title>The Arabidopsis lyrata genome sequence and the basis of rapid genome size change.</title>
        <authorList>
            <person name="Hu T.T."/>
            <person name="Pattyn P."/>
            <person name="Bakker E.G."/>
            <person name="Cao J."/>
            <person name="Cheng J.-F."/>
            <person name="Clark R.M."/>
            <person name="Fahlgren N."/>
            <person name="Fawcett J.A."/>
            <person name="Grimwood J."/>
            <person name="Gundlach H."/>
            <person name="Haberer G."/>
            <person name="Hollister J.D."/>
            <person name="Ossowski S."/>
            <person name="Ottilar R.P."/>
            <person name="Salamov A.A."/>
            <person name="Schneeberger K."/>
            <person name="Spannagl M."/>
            <person name="Wang X."/>
            <person name="Yang L."/>
            <person name="Nasrallah M.E."/>
            <person name="Bergelson J."/>
            <person name="Carrington J.C."/>
            <person name="Gaut B.S."/>
            <person name="Schmutz J."/>
            <person name="Mayer K.F.X."/>
            <person name="Van de Peer Y."/>
            <person name="Grigoriev I.V."/>
            <person name="Nordborg M."/>
            <person name="Weigel D."/>
            <person name="Guo Y.-L."/>
        </authorList>
    </citation>
    <scope>NUCLEOTIDE SEQUENCE [LARGE SCALE GENOMIC DNA]</scope>
    <source>
        <strain evidence="9">cv. MN47</strain>
    </source>
</reference>
<dbReference type="AlphaFoldDB" id="D7KF27"/>
<dbReference type="InterPro" id="IPR045843">
    <property type="entry name" value="IND-like"/>
</dbReference>
<keyword evidence="5" id="KW-0539">Nucleus</keyword>
<proteinExistence type="predicted"/>
<dbReference type="Gramene" id="Al_scaffold_0001_4344">
    <property type="protein sequence ID" value="Al_scaffold_0001_4344"/>
    <property type="gene ID" value="Al_scaffold_0001_4344"/>
</dbReference>
<dbReference type="InterPro" id="IPR036638">
    <property type="entry name" value="HLH_DNA-bd_sf"/>
</dbReference>
<dbReference type="GO" id="GO:0000978">
    <property type="term" value="F:RNA polymerase II cis-regulatory region sequence-specific DNA binding"/>
    <property type="evidence" value="ECO:0007669"/>
    <property type="project" value="TreeGrafter"/>
</dbReference>
<feature type="domain" description="BHLH" evidence="7">
    <location>
        <begin position="70"/>
        <end position="119"/>
    </location>
</feature>
<dbReference type="SUPFAM" id="SSF47459">
    <property type="entry name" value="HLH, helix-loop-helix DNA-binding domain"/>
    <property type="match status" value="1"/>
</dbReference>
<keyword evidence="3" id="KW-0238">DNA-binding</keyword>
<dbReference type="InterPro" id="IPR045239">
    <property type="entry name" value="bHLH95_bHLH"/>
</dbReference>
<protein>
    <submittedName>
        <fullName evidence="8">Predicted protein</fullName>
    </submittedName>
</protein>
<dbReference type="GO" id="GO:0046983">
    <property type="term" value="F:protein dimerization activity"/>
    <property type="evidence" value="ECO:0007669"/>
    <property type="project" value="InterPro"/>
</dbReference>
<evidence type="ECO:0000259" key="7">
    <source>
        <dbReference type="PROSITE" id="PS50888"/>
    </source>
</evidence>
<comment type="subcellular location">
    <subcellularLocation>
        <location evidence="1">Nucleus</location>
    </subcellularLocation>
</comment>
<feature type="compositionally biased region" description="Basic and acidic residues" evidence="6">
    <location>
        <begin position="50"/>
        <end position="63"/>
    </location>
</feature>
<keyword evidence="9" id="KW-1185">Reference proteome</keyword>
<dbReference type="PROSITE" id="PS50888">
    <property type="entry name" value="BHLH"/>
    <property type="match status" value="1"/>
</dbReference>
<dbReference type="Gene3D" id="4.10.280.10">
    <property type="entry name" value="Helix-loop-helix DNA-binding domain"/>
    <property type="match status" value="1"/>
</dbReference>
<dbReference type="InterPro" id="IPR011598">
    <property type="entry name" value="bHLH_dom"/>
</dbReference>
<evidence type="ECO:0000256" key="4">
    <source>
        <dbReference type="ARBA" id="ARBA00023163"/>
    </source>
</evidence>
<evidence type="ECO:0000313" key="8">
    <source>
        <dbReference type="EMBL" id="EFH70480.1"/>
    </source>
</evidence>
<dbReference type="FunFam" id="4.10.280.10:FF:000075">
    <property type="entry name" value="Transcription factor bHLH113 family"/>
    <property type="match status" value="1"/>
</dbReference>
<dbReference type="EMBL" id="GL348713">
    <property type="protein sequence ID" value="EFH70480.1"/>
    <property type="molecule type" value="Genomic_DNA"/>
</dbReference>
<evidence type="ECO:0000256" key="1">
    <source>
        <dbReference type="ARBA" id="ARBA00004123"/>
    </source>
</evidence>
<dbReference type="PANTHER" id="PTHR16223:SF171">
    <property type="entry name" value="BASIC HELIX-LOOP-HELIX (BHLH) DNA-BINDING SUPERFAMILY PROTEIN"/>
    <property type="match status" value="1"/>
</dbReference>
<gene>
    <name evidence="8" type="ORF">ARALYDRAFT_682021</name>
</gene>
<evidence type="ECO:0000256" key="3">
    <source>
        <dbReference type="ARBA" id="ARBA00023125"/>
    </source>
</evidence>
<sequence length="217" mass="24746">MRGTTEEEDGFTSFSDVLMLFDDVLSSGDVGEDGFGFTGNETSQMKKRISSGDEHDRVCDPKPGKRCKRDQTKSSVGNAKVKKEKVGERITALQQLVSPYGKTDTASVLHETMGYIKFLQDQVQVLSTPYFKHNPLVRRRRHRRSKPDDESERVEKQWFMSCSTSLDRTRNGVDLWSSAIYLVTSHTKSEPVETVEVKSYKDKLFDAYKYFCLSVDT</sequence>
<dbReference type="CDD" id="cd11393">
    <property type="entry name" value="bHLH_AtbHLH_like"/>
    <property type="match status" value="1"/>
</dbReference>
<dbReference type="PANTHER" id="PTHR16223">
    <property type="entry name" value="TRANSCRIPTION FACTOR BHLH83-RELATED"/>
    <property type="match status" value="1"/>
</dbReference>
<evidence type="ECO:0000313" key="9">
    <source>
        <dbReference type="Proteomes" id="UP000008694"/>
    </source>
</evidence>
<evidence type="ECO:0000256" key="6">
    <source>
        <dbReference type="SAM" id="MobiDB-lite"/>
    </source>
</evidence>
<evidence type="ECO:0000256" key="2">
    <source>
        <dbReference type="ARBA" id="ARBA00023015"/>
    </source>
</evidence>
<keyword evidence="2" id="KW-0805">Transcription regulation</keyword>
<evidence type="ECO:0000256" key="5">
    <source>
        <dbReference type="ARBA" id="ARBA00023242"/>
    </source>
</evidence>
<dbReference type="GO" id="GO:0005634">
    <property type="term" value="C:nucleus"/>
    <property type="evidence" value="ECO:0007669"/>
    <property type="project" value="UniProtKB-SubCell"/>
</dbReference>
<accession>D7KF27</accession>
<dbReference type="Proteomes" id="UP000008694">
    <property type="component" value="Unassembled WGS sequence"/>
</dbReference>
<organism evidence="9">
    <name type="scientific">Arabidopsis lyrata subsp. lyrata</name>
    <name type="common">Lyre-leaved rock-cress</name>
    <dbReference type="NCBI Taxonomy" id="81972"/>
    <lineage>
        <taxon>Eukaryota</taxon>
        <taxon>Viridiplantae</taxon>
        <taxon>Streptophyta</taxon>
        <taxon>Embryophyta</taxon>
        <taxon>Tracheophyta</taxon>
        <taxon>Spermatophyta</taxon>
        <taxon>Magnoliopsida</taxon>
        <taxon>eudicotyledons</taxon>
        <taxon>Gunneridae</taxon>
        <taxon>Pentapetalae</taxon>
        <taxon>rosids</taxon>
        <taxon>malvids</taxon>
        <taxon>Brassicales</taxon>
        <taxon>Brassicaceae</taxon>
        <taxon>Camelineae</taxon>
        <taxon>Arabidopsis</taxon>
    </lineage>
</organism>
<name>D7KF27_ARALL</name>
<feature type="region of interest" description="Disordered" evidence="6">
    <location>
        <begin position="34"/>
        <end position="81"/>
    </location>
</feature>
<dbReference type="HOGENOM" id="CLU_041735_2_2_1"/>
<dbReference type="STRING" id="81972.D7KF27"/>